<accession>D5H6F1</accession>
<dbReference type="GO" id="GO:0006313">
    <property type="term" value="P:DNA transposition"/>
    <property type="evidence" value="ECO:0007669"/>
    <property type="project" value="InterPro"/>
</dbReference>
<gene>
    <name evidence="3" type="ordered locus">SRM_00685</name>
</gene>
<dbReference type="EMBL" id="FP565814">
    <property type="protein sequence ID" value="CBH23606.1"/>
    <property type="molecule type" value="Genomic_DNA"/>
</dbReference>
<organism evidence="3 4">
    <name type="scientific">Salinibacter ruber (strain M8)</name>
    <dbReference type="NCBI Taxonomy" id="761659"/>
    <lineage>
        <taxon>Bacteria</taxon>
        <taxon>Pseudomonadati</taxon>
        <taxon>Rhodothermota</taxon>
        <taxon>Rhodothermia</taxon>
        <taxon>Rhodothermales</taxon>
        <taxon>Salinibacteraceae</taxon>
        <taxon>Salinibacter</taxon>
    </lineage>
</organism>
<feature type="compositionally biased region" description="Polar residues" evidence="1">
    <location>
        <begin position="116"/>
        <end position="126"/>
    </location>
</feature>
<evidence type="ECO:0000259" key="2">
    <source>
        <dbReference type="Pfam" id="PF01609"/>
    </source>
</evidence>
<evidence type="ECO:0000313" key="4">
    <source>
        <dbReference type="Proteomes" id="UP000000933"/>
    </source>
</evidence>
<reference evidence="4" key="2">
    <citation type="submission" date="2010-04" db="EMBL/GenBank/DDBJ databases">
        <title>Genome sequence of Salinibacter ruber M8.</title>
        <authorList>
            <consortium name="Genoscope"/>
        </authorList>
    </citation>
    <scope>NUCLEOTIDE SEQUENCE [LARGE SCALE GENOMIC DNA]</scope>
    <source>
        <strain evidence="4">M8</strain>
    </source>
</reference>
<dbReference type="Proteomes" id="UP000000933">
    <property type="component" value="Chromosome"/>
</dbReference>
<feature type="region of interest" description="Disordered" evidence="1">
    <location>
        <begin position="110"/>
        <end position="132"/>
    </location>
</feature>
<reference evidence="3 4" key="1">
    <citation type="journal article" date="2010" name="ISME J.">
        <title>Fine-scale evolution: genomic, phenotypic and ecological differentiation in two coexisting Salinibacter ruber strains.</title>
        <authorList>
            <person name="Pena A."/>
            <person name="Teeling H."/>
            <person name="Huerta-Cepas J."/>
            <person name="Santos F."/>
            <person name="Yarza P."/>
            <person name="Brito-Echeverria J."/>
            <person name="Lucio M."/>
            <person name="Schmitt-Kopplin P."/>
            <person name="Meseguer I."/>
            <person name="Schenowitz C."/>
            <person name="Dossat C."/>
            <person name="Barbe V."/>
            <person name="Dopazo J."/>
            <person name="Rossello-Mora R."/>
            <person name="Schuler M."/>
            <person name="Glockner F.O."/>
            <person name="Amann R."/>
            <person name="Gabaldon T."/>
            <person name="Anton J."/>
        </authorList>
    </citation>
    <scope>NUCLEOTIDE SEQUENCE [LARGE SCALE GENOMIC DNA]</scope>
    <source>
        <strain evidence="3 4">M8</strain>
    </source>
</reference>
<sequence>MTDGNGLPMGALLTAGQRHESPFFTEVMDAVRVPKPVGRPRKRPEAVAGDRAYDSEENRRWCWRRNIESVIPARKGMHTGPGRPPTCDEKKYEQRNVVERLVGRLKERRRVATLQGEESQPLQSDASVGLHR</sequence>
<dbReference type="InterPro" id="IPR002559">
    <property type="entry name" value="Transposase_11"/>
</dbReference>
<dbReference type="AlphaFoldDB" id="D5H6F1"/>
<dbReference type="GO" id="GO:0004803">
    <property type="term" value="F:transposase activity"/>
    <property type="evidence" value="ECO:0007669"/>
    <property type="project" value="InterPro"/>
</dbReference>
<evidence type="ECO:0000256" key="1">
    <source>
        <dbReference type="SAM" id="MobiDB-lite"/>
    </source>
</evidence>
<protein>
    <submittedName>
        <fullName evidence="3">Transposase</fullName>
    </submittedName>
</protein>
<evidence type="ECO:0000313" key="3">
    <source>
        <dbReference type="EMBL" id="CBH23606.1"/>
    </source>
</evidence>
<dbReference type="Pfam" id="PF01609">
    <property type="entry name" value="DDE_Tnp_1"/>
    <property type="match status" value="1"/>
</dbReference>
<feature type="domain" description="Transposase IS4-like" evidence="2">
    <location>
        <begin position="2"/>
        <end position="108"/>
    </location>
</feature>
<dbReference type="GO" id="GO:0003677">
    <property type="term" value="F:DNA binding"/>
    <property type="evidence" value="ECO:0007669"/>
    <property type="project" value="InterPro"/>
</dbReference>
<dbReference type="KEGG" id="srm:SRM_00685"/>
<dbReference type="HOGENOM" id="CLU_055261_9_2_10"/>
<feature type="region of interest" description="Disordered" evidence="1">
    <location>
        <begin position="73"/>
        <end position="94"/>
    </location>
</feature>
<dbReference type="PANTHER" id="PTHR30007:SF1">
    <property type="entry name" value="BLR1914 PROTEIN"/>
    <property type="match status" value="1"/>
</dbReference>
<name>D5H6F1_SALRM</name>
<dbReference type="PANTHER" id="PTHR30007">
    <property type="entry name" value="PHP DOMAIN PROTEIN"/>
    <property type="match status" value="1"/>
</dbReference>
<proteinExistence type="predicted"/>